<reference evidence="13" key="1">
    <citation type="submission" date="2020-11" db="EMBL/GenBank/DDBJ databases">
        <authorList>
            <person name="Whiteford S."/>
        </authorList>
    </citation>
    <scope>NUCLEOTIDE SEQUENCE</scope>
</reference>
<dbReference type="GO" id="GO:0005634">
    <property type="term" value="C:nucleus"/>
    <property type="evidence" value="ECO:0007669"/>
    <property type="project" value="UniProtKB-SubCell"/>
</dbReference>
<evidence type="ECO:0000256" key="2">
    <source>
        <dbReference type="ARBA" id="ARBA00022763"/>
    </source>
</evidence>
<dbReference type="GO" id="GO:0006325">
    <property type="term" value="P:chromatin organization"/>
    <property type="evidence" value="ECO:0007669"/>
    <property type="project" value="UniProtKB-KW"/>
</dbReference>
<dbReference type="Gene3D" id="1.10.274.30">
    <property type="entry name" value="MRG domain"/>
    <property type="match status" value="1"/>
</dbReference>
<dbReference type="InterPro" id="IPR053820">
    <property type="entry name" value="MSL3_chromo-like"/>
</dbReference>
<keyword evidence="2" id="KW-0227">DNA damage</keyword>
<evidence type="ECO:0000256" key="11">
    <source>
        <dbReference type="SAM" id="MobiDB-lite"/>
    </source>
</evidence>
<evidence type="ECO:0000256" key="6">
    <source>
        <dbReference type="ARBA" id="ARBA00023163"/>
    </source>
</evidence>
<evidence type="ECO:0000313" key="14">
    <source>
        <dbReference type="Proteomes" id="UP000653454"/>
    </source>
</evidence>
<keyword evidence="8" id="KW-0234">DNA repair</keyword>
<feature type="compositionally biased region" description="Basic and acidic residues" evidence="11">
    <location>
        <begin position="387"/>
        <end position="405"/>
    </location>
</feature>
<dbReference type="SUPFAM" id="SSF54160">
    <property type="entry name" value="Chromo domain-like"/>
    <property type="match status" value="1"/>
</dbReference>
<dbReference type="Pfam" id="PF05712">
    <property type="entry name" value="MRG"/>
    <property type="match status" value="1"/>
</dbReference>
<accession>A0A8S4EME9</accession>
<feature type="region of interest" description="Disordered" evidence="11">
    <location>
        <begin position="73"/>
        <end position="124"/>
    </location>
</feature>
<dbReference type="PANTHER" id="PTHR10880">
    <property type="entry name" value="MORTALITY FACTOR 4-LIKE PROTEIN"/>
    <property type="match status" value="1"/>
</dbReference>
<dbReference type="SUPFAM" id="SSF56672">
    <property type="entry name" value="DNA/RNA polymerases"/>
    <property type="match status" value="1"/>
</dbReference>
<dbReference type="InterPro" id="IPR038217">
    <property type="entry name" value="MRG_C_sf"/>
</dbReference>
<dbReference type="GO" id="GO:0006355">
    <property type="term" value="P:regulation of DNA-templated transcription"/>
    <property type="evidence" value="ECO:0007669"/>
    <property type="project" value="InterPro"/>
</dbReference>
<feature type="region of interest" description="Disordered" evidence="11">
    <location>
        <begin position="387"/>
        <end position="439"/>
    </location>
</feature>
<dbReference type="GO" id="GO:0006310">
    <property type="term" value="P:DNA recombination"/>
    <property type="evidence" value="ECO:0007669"/>
    <property type="project" value="UniProtKB-KW"/>
</dbReference>
<dbReference type="PROSITE" id="PS51640">
    <property type="entry name" value="MRG"/>
    <property type="match status" value="1"/>
</dbReference>
<keyword evidence="4" id="KW-0007">Acetylation</keyword>
<dbReference type="PROSITE" id="PS50878">
    <property type="entry name" value="RT_POL"/>
    <property type="match status" value="1"/>
</dbReference>
<evidence type="ECO:0000256" key="3">
    <source>
        <dbReference type="ARBA" id="ARBA00022853"/>
    </source>
</evidence>
<evidence type="ECO:0000256" key="10">
    <source>
        <dbReference type="ARBA" id="ARBA00071326"/>
    </source>
</evidence>
<keyword evidence="9" id="KW-0539">Nucleus</keyword>
<evidence type="ECO:0000256" key="9">
    <source>
        <dbReference type="ARBA" id="ARBA00023242"/>
    </source>
</evidence>
<dbReference type="FunFam" id="2.30.30.140:FF:000024">
    <property type="entry name" value="Mortality factor 4-like protein 1"/>
    <property type="match status" value="1"/>
</dbReference>
<comment type="caution">
    <text evidence="13">The sequence shown here is derived from an EMBL/GenBank/DDBJ whole genome shotgun (WGS) entry which is preliminary data.</text>
</comment>
<evidence type="ECO:0000259" key="12">
    <source>
        <dbReference type="PROSITE" id="PS50878"/>
    </source>
</evidence>
<dbReference type="InterPro" id="IPR008676">
    <property type="entry name" value="MRG"/>
</dbReference>
<dbReference type="Proteomes" id="UP000653454">
    <property type="component" value="Unassembled WGS sequence"/>
</dbReference>
<dbReference type="AlphaFoldDB" id="A0A8S4EME9"/>
<evidence type="ECO:0000256" key="7">
    <source>
        <dbReference type="ARBA" id="ARBA00023172"/>
    </source>
</evidence>
<feature type="domain" description="Reverse transcriptase" evidence="12">
    <location>
        <begin position="1"/>
        <end position="230"/>
    </location>
</feature>
<dbReference type="InterPro" id="IPR016197">
    <property type="entry name" value="Chromo-like_dom_sf"/>
</dbReference>
<protein>
    <recommendedName>
        <fullName evidence="10">Mortality factor 4-like protein 1</fullName>
    </recommendedName>
</protein>
<keyword evidence="3" id="KW-0156">Chromatin regulator</keyword>
<dbReference type="GO" id="GO:0071897">
    <property type="term" value="P:DNA biosynthetic process"/>
    <property type="evidence" value="ECO:0007669"/>
    <property type="project" value="UniProtKB-ARBA"/>
</dbReference>
<proteinExistence type="predicted"/>
<evidence type="ECO:0000256" key="4">
    <source>
        <dbReference type="ARBA" id="ARBA00022990"/>
    </source>
</evidence>
<keyword evidence="6" id="KW-0804">Transcription</keyword>
<dbReference type="InterPro" id="IPR000953">
    <property type="entry name" value="Chromo/chromo_shadow_dom"/>
</dbReference>
<dbReference type="InterPro" id="IPR026541">
    <property type="entry name" value="MRG_dom"/>
</dbReference>
<dbReference type="InterPro" id="IPR000477">
    <property type="entry name" value="RT_dom"/>
</dbReference>
<dbReference type="CDD" id="cd18983">
    <property type="entry name" value="CBD_MSL3_like"/>
    <property type="match status" value="1"/>
</dbReference>
<dbReference type="Pfam" id="PF00078">
    <property type="entry name" value="RVT_1"/>
    <property type="match status" value="1"/>
</dbReference>
<comment type="subcellular location">
    <subcellularLocation>
        <location evidence="1">Nucleus</location>
    </subcellularLocation>
</comment>
<dbReference type="Gene3D" id="2.30.30.140">
    <property type="match status" value="1"/>
</dbReference>
<sequence>MAPPTKQKFAEGEKVLCFHGPLIYEAKCLKSSITKDKHVRYLIHYAGWNKNWDEWVPESRVLKYNEANVQRQKEVQRVHSAQPTKTKKTPAKGRKSEAAAAEKPEKPESRASTPAEKGVKQGDPLSPKLFTCTLEEVFRKLAVPWEDKGIDIGGRRLTNLRFADDIVLFAPSASTLEHMLQDLSTASLQVGLSMNRSKTKIMSNSAKRRVTVDGQDIQYVNEYIYLGQLVSFENRQDKEIDRRIENAWKSYWFMKQLMKGNLPLSLKRKLVDMCILPVLTYGAQTWSLTEHQKTRLKVCQRAMERSLLGVKLTDRVRNTILRSQTRIVDVGVETAKLKWNWAGHVCRMHPDRWAKIATEWVPGDGRRRRGRPRRRWRDDLDKFDNNWAEGKEKDKEKDKDKKDEEPSTPAPAKPTKSSSKEAPADSGSDQPKKKRGRLDLSIESEEQYLSKVEVKIKIPEELKVWLVDDWDVITRQQKLALLPAKLTVEQIVDNYLAFKKSSKAHTPAKDSVLVDITEGIKEYFNATLGSQLLYKFERPQYSEILSEYPDTPMAKIYGSVHLLRLFAKMGPMLAYTALDEKSLQHVLTHIQDFLKYMVTNRSTLFNLQDYGNATPEYHRKVQ</sequence>
<keyword evidence="7" id="KW-0233">DNA recombination</keyword>
<keyword evidence="5" id="KW-0805">Transcription regulation</keyword>
<dbReference type="EMBL" id="CAJHNJ030000019">
    <property type="protein sequence ID" value="CAG9117072.1"/>
    <property type="molecule type" value="Genomic_DNA"/>
</dbReference>
<dbReference type="GO" id="GO:0006281">
    <property type="term" value="P:DNA repair"/>
    <property type="evidence" value="ECO:0007669"/>
    <property type="project" value="UniProtKB-KW"/>
</dbReference>
<name>A0A8S4EME9_PLUXY</name>
<dbReference type="InterPro" id="IPR043502">
    <property type="entry name" value="DNA/RNA_pol_sf"/>
</dbReference>
<evidence type="ECO:0000256" key="5">
    <source>
        <dbReference type="ARBA" id="ARBA00023015"/>
    </source>
</evidence>
<keyword evidence="14" id="KW-1185">Reference proteome</keyword>
<gene>
    <name evidence="13" type="ORF">PLXY2_LOCUS6150</name>
</gene>
<dbReference type="SMART" id="SM00298">
    <property type="entry name" value="CHROMO"/>
    <property type="match status" value="1"/>
</dbReference>
<feature type="compositionally biased region" description="Basic and acidic residues" evidence="11">
    <location>
        <begin position="94"/>
        <end position="109"/>
    </location>
</feature>
<evidence type="ECO:0000313" key="13">
    <source>
        <dbReference type="EMBL" id="CAG9117072.1"/>
    </source>
</evidence>
<dbReference type="FunFam" id="1.10.274.30:FF:000001">
    <property type="entry name" value="Mortality factor 4-like protein 1"/>
    <property type="match status" value="1"/>
</dbReference>
<dbReference type="GO" id="GO:0035267">
    <property type="term" value="C:NuA4 histone acetyltransferase complex"/>
    <property type="evidence" value="ECO:0007669"/>
    <property type="project" value="TreeGrafter"/>
</dbReference>
<dbReference type="Pfam" id="PF22732">
    <property type="entry name" value="MSL3_chromo-like"/>
    <property type="match status" value="1"/>
</dbReference>
<evidence type="ECO:0000256" key="1">
    <source>
        <dbReference type="ARBA" id="ARBA00004123"/>
    </source>
</evidence>
<dbReference type="PANTHER" id="PTHR10880:SF48">
    <property type="entry name" value="MORTALITY FACTOR 4 LIKE 2"/>
    <property type="match status" value="1"/>
</dbReference>
<evidence type="ECO:0000256" key="8">
    <source>
        <dbReference type="ARBA" id="ARBA00023204"/>
    </source>
</evidence>
<organism evidence="13 14">
    <name type="scientific">Plutella xylostella</name>
    <name type="common">Diamondback moth</name>
    <name type="synonym">Plutella maculipennis</name>
    <dbReference type="NCBI Taxonomy" id="51655"/>
    <lineage>
        <taxon>Eukaryota</taxon>
        <taxon>Metazoa</taxon>
        <taxon>Ecdysozoa</taxon>
        <taxon>Arthropoda</taxon>
        <taxon>Hexapoda</taxon>
        <taxon>Insecta</taxon>
        <taxon>Pterygota</taxon>
        <taxon>Neoptera</taxon>
        <taxon>Endopterygota</taxon>
        <taxon>Lepidoptera</taxon>
        <taxon>Glossata</taxon>
        <taxon>Ditrysia</taxon>
        <taxon>Yponomeutoidea</taxon>
        <taxon>Plutellidae</taxon>
        <taxon>Plutella</taxon>
    </lineage>
</organism>